<feature type="region of interest" description="Disordered" evidence="1">
    <location>
        <begin position="390"/>
        <end position="428"/>
    </location>
</feature>
<name>A0A5E4QRU1_9NEOP</name>
<feature type="region of interest" description="Disordered" evidence="1">
    <location>
        <begin position="674"/>
        <end position="786"/>
    </location>
</feature>
<feature type="compositionally biased region" description="Polar residues" evidence="1">
    <location>
        <begin position="696"/>
        <end position="717"/>
    </location>
</feature>
<proteinExistence type="predicted"/>
<sequence length="810" mass="90853">MPPKLRGNKTSKNIKENIAPVPSDNIKTRNIGKKIKNNYNKTTRKALADKTNSASDDNDTIHPSAIESKVSTTKEEVPKRRRVRKIPARYAGNSVLTNLSNSKEISIKQKVTPVKVTVTKKPYEKKIKGKKTINCIDNSPLKNKSKAVENSIIKTRPKRIHHLPSKLDNSVLSPLKSIHLQPVQTSTPIANKALRTSNIKHILNSTEKSKSPAKKVTKKLKEIRKLESHSNNNGKKQLEIDKCFRKQENINKIRSKRLLDVDFSFKVLDDGKKSLKRSSNNPDPYEFTFDPKEEPQKKKKKRVVKKTQSKPKTYVPKGNYEKNLAKALASLKNNITKTTQECTPLQSIKKMECNKESQLNKLGGDLTKSVNEGNYNSVRIEDIAMDLQEPDDTHNLNYSPVTSPHHTPRDQDTQKSPTDPPTINKDPLKLQDLSFFDDQPIASSSMNVSARHPLASPWRVEFGSLPIKWQVNTYVKPNMTPAVESSFINPNDSRKKYVYTNIIPQTNEPLPEIASEPPNLKQTSIISFIKEVVEKSAKKKQKSTPVKENSIFGDITNTSNVTPIKNSLSKENSDLEDEGSFPNVGSVVETVNCENSKENKPSKTPNKKESKRNTCFGFDESEDPDQENISPNKKDKRIKSLRPRARAVLQEINDMKGPTRAVIPVTLSKVLNADNLNKHEGPKSGTEPPVFPANMSGESNMETNLCSLNDDSQTPPQKSYGKPKKVIFRQNSASSSDTQNGAADENAASSDEDNLEDLSFQLPTIKPKKNIKKKKPKKQLSKKEEKAADEWAAGFNSMCEDVEEFDLVVE</sequence>
<protein>
    <submittedName>
        <fullName evidence="2">Uncharacterized protein</fullName>
    </submittedName>
</protein>
<feature type="compositionally biased region" description="Polar residues" evidence="1">
    <location>
        <begin position="395"/>
        <end position="405"/>
    </location>
</feature>
<keyword evidence="3" id="KW-1185">Reference proteome</keyword>
<reference evidence="2 3" key="1">
    <citation type="submission" date="2017-07" db="EMBL/GenBank/DDBJ databases">
        <authorList>
            <person name="Talla V."/>
            <person name="Backstrom N."/>
        </authorList>
    </citation>
    <scope>NUCLEOTIDE SEQUENCE [LARGE SCALE GENOMIC DNA]</scope>
</reference>
<feature type="compositionally biased region" description="Polar residues" evidence="1">
    <location>
        <begin position="729"/>
        <end position="741"/>
    </location>
</feature>
<feature type="compositionally biased region" description="Basic residues" evidence="1">
    <location>
        <begin position="766"/>
        <end position="780"/>
    </location>
</feature>
<evidence type="ECO:0000313" key="3">
    <source>
        <dbReference type="Proteomes" id="UP000324832"/>
    </source>
</evidence>
<dbReference type="Proteomes" id="UP000324832">
    <property type="component" value="Unassembled WGS sequence"/>
</dbReference>
<feature type="region of interest" description="Disordered" evidence="1">
    <location>
        <begin position="273"/>
        <end position="317"/>
    </location>
</feature>
<evidence type="ECO:0000313" key="2">
    <source>
        <dbReference type="EMBL" id="VVD00405.1"/>
    </source>
</evidence>
<accession>A0A5E4QRU1</accession>
<feature type="compositionally biased region" description="Basic residues" evidence="1">
    <location>
        <begin position="297"/>
        <end position="309"/>
    </location>
</feature>
<feature type="region of interest" description="Disordered" evidence="1">
    <location>
        <begin position="47"/>
        <end position="80"/>
    </location>
</feature>
<feature type="compositionally biased region" description="Basic and acidic residues" evidence="1">
    <location>
        <begin position="595"/>
        <end position="612"/>
    </location>
</feature>
<evidence type="ECO:0000256" key="1">
    <source>
        <dbReference type="SAM" id="MobiDB-lite"/>
    </source>
</evidence>
<dbReference type="AlphaFoldDB" id="A0A5E4QRU1"/>
<dbReference type="EMBL" id="FZQP02004679">
    <property type="protein sequence ID" value="VVD00405.1"/>
    <property type="molecule type" value="Genomic_DNA"/>
</dbReference>
<feature type="compositionally biased region" description="Polar residues" evidence="1">
    <location>
        <begin position="556"/>
        <end position="570"/>
    </location>
</feature>
<gene>
    <name evidence="2" type="ORF">LSINAPIS_LOCUS11046</name>
</gene>
<feature type="region of interest" description="Disordered" evidence="1">
    <location>
        <begin position="556"/>
        <end position="642"/>
    </location>
</feature>
<feature type="region of interest" description="Disordered" evidence="1">
    <location>
        <begin position="1"/>
        <end position="26"/>
    </location>
</feature>
<organism evidence="2 3">
    <name type="scientific">Leptidea sinapis</name>
    <dbReference type="NCBI Taxonomy" id="189913"/>
    <lineage>
        <taxon>Eukaryota</taxon>
        <taxon>Metazoa</taxon>
        <taxon>Ecdysozoa</taxon>
        <taxon>Arthropoda</taxon>
        <taxon>Hexapoda</taxon>
        <taxon>Insecta</taxon>
        <taxon>Pterygota</taxon>
        <taxon>Neoptera</taxon>
        <taxon>Endopterygota</taxon>
        <taxon>Lepidoptera</taxon>
        <taxon>Glossata</taxon>
        <taxon>Ditrysia</taxon>
        <taxon>Papilionoidea</taxon>
        <taxon>Pieridae</taxon>
        <taxon>Dismorphiinae</taxon>
        <taxon>Leptidea</taxon>
    </lineage>
</organism>